<evidence type="ECO:0000313" key="1">
    <source>
        <dbReference type="EMBL" id="MEQ2170049.1"/>
    </source>
</evidence>
<dbReference type="EMBL" id="JAHRIO010035246">
    <property type="protein sequence ID" value="MEQ2170049.1"/>
    <property type="molecule type" value="Genomic_DNA"/>
</dbReference>
<keyword evidence="2" id="KW-1185">Reference proteome</keyword>
<protein>
    <recommendedName>
        <fullName evidence="3">Transposase</fullName>
    </recommendedName>
</protein>
<gene>
    <name evidence="1" type="ORF">GOODEAATRI_031294</name>
</gene>
<organism evidence="1 2">
    <name type="scientific">Goodea atripinnis</name>
    <dbReference type="NCBI Taxonomy" id="208336"/>
    <lineage>
        <taxon>Eukaryota</taxon>
        <taxon>Metazoa</taxon>
        <taxon>Chordata</taxon>
        <taxon>Craniata</taxon>
        <taxon>Vertebrata</taxon>
        <taxon>Euteleostomi</taxon>
        <taxon>Actinopterygii</taxon>
        <taxon>Neopterygii</taxon>
        <taxon>Teleostei</taxon>
        <taxon>Neoteleostei</taxon>
        <taxon>Acanthomorphata</taxon>
        <taxon>Ovalentaria</taxon>
        <taxon>Atherinomorphae</taxon>
        <taxon>Cyprinodontiformes</taxon>
        <taxon>Goodeidae</taxon>
        <taxon>Goodea</taxon>
    </lineage>
</organism>
<evidence type="ECO:0000313" key="2">
    <source>
        <dbReference type="Proteomes" id="UP001476798"/>
    </source>
</evidence>
<reference evidence="1 2" key="1">
    <citation type="submission" date="2021-06" db="EMBL/GenBank/DDBJ databases">
        <authorList>
            <person name="Palmer J.M."/>
        </authorList>
    </citation>
    <scope>NUCLEOTIDE SEQUENCE [LARGE SCALE GENOMIC DNA]</scope>
    <source>
        <strain evidence="1 2">GA_2019</strain>
        <tissue evidence="1">Muscle</tissue>
    </source>
</reference>
<evidence type="ECO:0008006" key="3">
    <source>
        <dbReference type="Google" id="ProtNLM"/>
    </source>
</evidence>
<dbReference type="Proteomes" id="UP001476798">
    <property type="component" value="Unassembled WGS sequence"/>
</dbReference>
<accession>A0ABV0NF57</accession>
<comment type="caution">
    <text evidence="1">The sequence shown here is derived from an EMBL/GenBank/DDBJ whole genome shotgun (WGS) entry which is preliminary data.</text>
</comment>
<proteinExistence type="predicted"/>
<name>A0ABV0NF57_9TELE</name>
<sequence length="197" mass="22825">MQKQPLDVDYLRFVVNHKILLFRSLRNHVQMPPDIVHGLTVLTTLVNEENAQDFNPSQLPLSQGELGRPKYVVPSQQLQTFTKMSFSVSKIAAILGICPRTVKRRLHDYGMSTKQCYSRLTDEEMDTLVRSIKAKTPNIGYWMTKGILQSMSHHVHGTEFLHQCIVSTLLVWSKEWQDLVVLPEELIQFQVLFTWFI</sequence>
<dbReference type="PANTHER" id="PTHR46791">
    <property type="entry name" value="EXPRESSED PROTEIN"/>
    <property type="match status" value="1"/>
</dbReference>
<dbReference type="PANTHER" id="PTHR46791:SF11">
    <property type="entry name" value="INTEGRASE CATALYTIC DOMAIN-CONTAINING PROTEIN"/>
    <property type="match status" value="1"/>
</dbReference>